<gene>
    <name evidence="1" type="ORF">SMRZ_LOCUS14616</name>
</gene>
<dbReference type="AlphaFoldDB" id="A0A183MEZ1"/>
<protein>
    <submittedName>
        <fullName evidence="1">Uncharacterized protein</fullName>
    </submittedName>
</protein>
<name>A0A183MEZ1_9TREM</name>
<accession>A0A183MEZ1</accession>
<keyword evidence="2" id="KW-1185">Reference proteome</keyword>
<reference evidence="1 2" key="1">
    <citation type="submission" date="2018-11" db="EMBL/GenBank/DDBJ databases">
        <authorList>
            <consortium name="Pathogen Informatics"/>
        </authorList>
    </citation>
    <scope>NUCLEOTIDE SEQUENCE [LARGE SCALE GENOMIC DNA]</scope>
    <source>
        <strain evidence="1 2">Zambia</strain>
    </source>
</reference>
<dbReference type="EMBL" id="UZAI01016801">
    <property type="protein sequence ID" value="VDP16256.1"/>
    <property type="molecule type" value="Genomic_DNA"/>
</dbReference>
<organism evidence="1 2">
    <name type="scientific">Schistosoma margrebowiei</name>
    <dbReference type="NCBI Taxonomy" id="48269"/>
    <lineage>
        <taxon>Eukaryota</taxon>
        <taxon>Metazoa</taxon>
        <taxon>Spiralia</taxon>
        <taxon>Lophotrochozoa</taxon>
        <taxon>Platyhelminthes</taxon>
        <taxon>Trematoda</taxon>
        <taxon>Digenea</taxon>
        <taxon>Strigeidida</taxon>
        <taxon>Schistosomatoidea</taxon>
        <taxon>Schistosomatidae</taxon>
        <taxon>Schistosoma</taxon>
    </lineage>
</organism>
<dbReference type="Proteomes" id="UP000277204">
    <property type="component" value="Unassembled WGS sequence"/>
</dbReference>
<proteinExistence type="predicted"/>
<evidence type="ECO:0000313" key="2">
    <source>
        <dbReference type="Proteomes" id="UP000277204"/>
    </source>
</evidence>
<sequence>MQCFQVFHNDLDSIDFMISIIQIDIIVGTNVYFIQSVYFVLLSLLFISCEMDCNTDINLDFVDDQVLLSHTHEQMKIKTDNVAAVSASIDLNKHKGKTKVLKFNTENSNSINLDSETLEDVKSFTYLESIIDEQRGSDAESSM</sequence>
<evidence type="ECO:0000313" key="1">
    <source>
        <dbReference type="EMBL" id="VDP16256.1"/>
    </source>
</evidence>